<comment type="caution">
    <text evidence="3">The sequence shown here is derived from an EMBL/GenBank/DDBJ whole genome shotgun (WGS) entry which is preliminary data.</text>
</comment>
<dbReference type="RefSeq" id="WP_184028489.1">
    <property type="nucleotide sequence ID" value="NZ_JACIJJ010000003.1"/>
</dbReference>
<dbReference type="AlphaFoldDB" id="A0A7W9AR17"/>
<dbReference type="Gene3D" id="2.40.160.90">
    <property type="match status" value="1"/>
</dbReference>
<protein>
    <recommendedName>
        <fullName evidence="2">Transferrin-binding protein B C-lobe/N-lobe beta-barrel domain-containing protein</fullName>
    </recommendedName>
</protein>
<keyword evidence="4" id="KW-1185">Reference proteome</keyword>
<evidence type="ECO:0000259" key="2">
    <source>
        <dbReference type="Pfam" id="PF01298"/>
    </source>
</evidence>
<accession>A0A7W9AR17</accession>
<feature type="domain" description="Transferrin-binding protein B C-lobe/N-lobe beta-barrel" evidence="2">
    <location>
        <begin position="241"/>
        <end position="409"/>
    </location>
</feature>
<dbReference type="Proteomes" id="UP000557739">
    <property type="component" value="Unassembled WGS sequence"/>
</dbReference>
<dbReference type="InterPro" id="IPR011250">
    <property type="entry name" value="OMP/PagP_B-barrel"/>
</dbReference>
<reference evidence="3 4" key="1">
    <citation type="submission" date="2020-08" db="EMBL/GenBank/DDBJ databases">
        <title>Genomic Encyclopedia of Type Strains, Phase IV (KMG-IV): sequencing the most valuable type-strain genomes for metagenomic binning, comparative biology and taxonomic classification.</title>
        <authorList>
            <person name="Goeker M."/>
        </authorList>
    </citation>
    <scope>NUCLEOTIDE SEQUENCE [LARGE SCALE GENOMIC DNA]</scope>
    <source>
        <strain evidence="3 4">DSM 27244</strain>
    </source>
</reference>
<feature type="compositionally biased region" description="Gly residues" evidence="1">
    <location>
        <begin position="34"/>
        <end position="54"/>
    </location>
</feature>
<feature type="region of interest" description="Disordered" evidence="1">
    <location>
        <begin position="22"/>
        <end position="61"/>
    </location>
</feature>
<dbReference type="Pfam" id="PF01298">
    <property type="entry name" value="TbpB_B_D"/>
    <property type="match status" value="1"/>
</dbReference>
<dbReference type="PROSITE" id="PS51257">
    <property type="entry name" value="PROKAR_LIPOPROTEIN"/>
    <property type="match status" value="1"/>
</dbReference>
<evidence type="ECO:0000256" key="1">
    <source>
        <dbReference type="SAM" id="MobiDB-lite"/>
    </source>
</evidence>
<dbReference type="SUPFAM" id="SSF56925">
    <property type="entry name" value="OMPA-like"/>
    <property type="match status" value="1"/>
</dbReference>
<organism evidence="3 4">
    <name type="scientific">Sphingomonas yantingensis</name>
    <dbReference type="NCBI Taxonomy" id="1241761"/>
    <lineage>
        <taxon>Bacteria</taxon>
        <taxon>Pseudomonadati</taxon>
        <taxon>Pseudomonadota</taxon>
        <taxon>Alphaproteobacteria</taxon>
        <taxon>Sphingomonadales</taxon>
        <taxon>Sphingomonadaceae</taxon>
        <taxon>Sphingomonas</taxon>
    </lineage>
</organism>
<proteinExistence type="predicted"/>
<sequence>MRKWFAALPLFALAACGGGGTDAQTAGSIAPPTGGTGTGTGGGSGGGIGGGTGGTATPTPTPAHFLDVGTTTSFQAVGGLHSLNVTETGVEGVEGPRLYAGNAATVRAPSGEISYNPRDGIFTVTLADTAANVSLNNYRFQDPAHRTDYGGVANPQWGTPTNLTDFNYLEGVGPSSSTERVDAITFFYQRPGSQTKYVSLAGYVRNAFNPTRNPLANTANSESVFERGAFVFGESTGRTQIPLTGQATFSGGMLATMVSNTSLDTARFPTYFQWITGTSELKFDFAAATMSVLMNGTVSAANYGGQIIDNSFVGVASGSTFKAEGTGKIDLTKTGGFTGNFVTAAFTQPNGTVVRPDFAKVNGSTSTAGANSIDGSFYGPNAVNVGGGFRIIGGIPDQRVDILGAFTGAKK</sequence>
<dbReference type="EMBL" id="JACIJJ010000003">
    <property type="protein sequence ID" value="MBB5698995.1"/>
    <property type="molecule type" value="Genomic_DNA"/>
</dbReference>
<evidence type="ECO:0000313" key="4">
    <source>
        <dbReference type="Proteomes" id="UP000557739"/>
    </source>
</evidence>
<name>A0A7W9AR17_9SPHN</name>
<dbReference type="InterPro" id="IPR001677">
    <property type="entry name" value="TbpB_B_D"/>
</dbReference>
<gene>
    <name evidence="3" type="ORF">FHR19_002350</name>
</gene>
<evidence type="ECO:0000313" key="3">
    <source>
        <dbReference type="EMBL" id="MBB5698995.1"/>
    </source>
</evidence>